<dbReference type="PANTHER" id="PTHR24421:SF63">
    <property type="entry name" value="SENSOR HISTIDINE KINASE DESK"/>
    <property type="match status" value="1"/>
</dbReference>
<keyword evidence="1" id="KW-0808">Transferase</keyword>
<dbReference type="Proteomes" id="UP001058003">
    <property type="component" value="Chromosome"/>
</dbReference>
<dbReference type="InterPro" id="IPR036890">
    <property type="entry name" value="HATPase_C_sf"/>
</dbReference>
<dbReference type="InterPro" id="IPR050482">
    <property type="entry name" value="Sensor_HK_TwoCompSys"/>
</dbReference>
<gene>
    <name evidence="8" type="ORF">Daura_14790</name>
</gene>
<proteinExistence type="predicted"/>
<evidence type="ECO:0000313" key="8">
    <source>
        <dbReference type="EMBL" id="UWZ57318.1"/>
    </source>
</evidence>
<dbReference type="PANTHER" id="PTHR24421">
    <property type="entry name" value="NITRATE/NITRITE SENSOR PROTEIN NARX-RELATED"/>
    <property type="match status" value="1"/>
</dbReference>
<evidence type="ECO:0000256" key="2">
    <source>
        <dbReference type="ARBA" id="ARBA00022777"/>
    </source>
</evidence>
<dbReference type="CDD" id="cd16917">
    <property type="entry name" value="HATPase_UhpB-NarQ-NarX-like"/>
    <property type="match status" value="1"/>
</dbReference>
<dbReference type="Pfam" id="PF07730">
    <property type="entry name" value="HisKA_3"/>
    <property type="match status" value="1"/>
</dbReference>
<evidence type="ECO:0000259" key="6">
    <source>
        <dbReference type="Pfam" id="PF02518"/>
    </source>
</evidence>
<evidence type="ECO:0000256" key="1">
    <source>
        <dbReference type="ARBA" id="ARBA00022679"/>
    </source>
</evidence>
<evidence type="ECO:0000256" key="3">
    <source>
        <dbReference type="ARBA" id="ARBA00023012"/>
    </source>
</evidence>
<dbReference type="GO" id="GO:0016020">
    <property type="term" value="C:membrane"/>
    <property type="evidence" value="ECO:0007669"/>
    <property type="project" value="InterPro"/>
</dbReference>
<accession>A0A9Q9ILX4</accession>
<keyword evidence="5" id="KW-0812">Transmembrane</keyword>
<dbReference type="InterPro" id="IPR011712">
    <property type="entry name" value="Sig_transdc_His_kin_sub3_dim/P"/>
</dbReference>
<evidence type="ECO:0000256" key="4">
    <source>
        <dbReference type="SAM" id="MobiDB-lite"/>
    </source>
</evidence>
<dbReference type="InterPro" id="IPR003594">
    <property type="entry name" value="HATPase_dom"/>
</dbReference>
<feature type="transmembrane region" description="Helical" evidence="5">
    <location>
        <begin position="80"/>
        <end position="100"/>
    </location>
</feature>
<feature type="compositionally biased region" description="Basic and acidic residues" evidence="4">
    <location>
        <begin position="18"/>
        <end position="32"/>
    </location>
</feature>
<keyword evidence="3" id="KW-0902">Two-component regulatory system</keyword>
<feature type="region of interest" description="Disordered" evidence="4">
    <location>
        <begin position="1"/>
        <end position="41"/>
    </location>
</feature>
<feature type="transmembrane region" description="Helical" evidence="5">
    <location>
        <begin position="182"/>
        <end position="203"/>
    </location>
</feature>
<keyword evidence="5" id="KW-1133">Transmembrane helix</keyword>
<protein>
    <submittedName>
        <fullName evidence="8">Sensor histidine kinase</fullName>
    </submittedName>
</protein>
<reference evidence="8" key="1">
    <citation type="submission" date="2021-04" db="EMBL/GenBank/DDBJ databases">
        <title>Dactylosporangium aurantiacum NRRL B-8018 full assembly.</title>
        <authorList>
            <person name="Hartkoorn R.C."/>
            <person name="Beaudoing E."/>
            <person name="Hot D."/>
        </authorList>
    </citation>
    <scope>NUCLEOTIDE SEQUENCE</scope>
    <source>
        <strain evidence="8">NRRL B-8018</strain>
    </source>
</reference>
<feature type="domain" description="Signal transduction histidine kinase subgroup 3 dimerisation and phosphoacceptor" evidence="7">
    <location>
        <begin position="224"/>
        <end position="290"/>
    </location>
</feature>
<dbReference type="Pfam" id="PF02518">
    <property type="entry name" value="HATPase_c"/>
    <property type="match status" value="1"/>
</dbReference>
<dbReference type="Gene3D" id="1.20.5.1930">
    <property type="match status" value="1"/>
</dbReference>
<name>A0A9Q9ILX4_9ACTN</name>
<dbReference type="KEGG" id="daur:Daura_14790"/>
<organism evidence="8 9">
    <name type="scientific">Dactylosporangium aurantiacum</name>
    <dbReference type="NCBI Taxonomy" id="35754"/>
    <lineage>
        <taxon>Bacteria</taxon>
        <taxon>Bacillati</taxon>
        <taxon>Actinomycetota</taxon>
        <taxon>Actinomycetes</taxon>
        <taxon>Micromonosporales</taxon>
        <taxon>Micromonosporaceae</taxon>
        <taxon>Dactylosporangium</taxon>
    </lineage>
</organism>
<feature type="transmembrane region" description="Helical" evidence="5">
    <location>
        <begin position="120"/>
        <end position="145"/>
    </location>
</feature>
<evidence type="ECO:0000256" key="5">
    <source>
        <dbReference type="SAM" id="Phobius"/>
    </source>
</evidence>
<feature type="transmembrane region" description="Helical" evidence="5">
    <location>
        <begin position="51"/>
        <end position="68"/>
    </location>
</feature>
<keyword evidence="5" id="KW-0472">Membrane</keyword>
<feature type="transmembrane region" description="Helical" evidence="5">
    <location>
        <begin position="157"/>
        <end position="176"/>
    </location>
</feature>
<dbReference type="GO" id="GO:0000155">
    <property type="term" value="F:phosphorelay sensor kinase activity"/>
    <property type="evidence" value="ECO:0007669"/>
    <property type="project" value="InterPro"/>
</dbReference>
<dbReference type="RefSeq" id="WP_052386924.1">
    <property type="nucleotide sequence ID" value="NZ_CP073767.1"/>
</dbReference>
<feature type="domain" description="Histidine kinase/HSP90-like ATPase" evidence="6">
    <location>
        <begin position="327"/>
        <end position="418"/>
    </location>
</feature>
<dbReference type="GO" id="GO:0046983">
    <property type="term" value="F:protein dimerization activity"/>
    <property type="evidence" value="ECO:0007669"/>
    <property type="project" value="InterPro"/>
</dbReference>
<sequence>MEQGFPGGAAQHHSRGAGQEHGDSQEHGDGPEHGGGNDMSKATGRRPPLRMFWMWAAVWLFYMARPIADAWHRPEIWERAVGLAAAAGFCVVYVLSFAAARTAVKRTGATMRLPQALLRLGAMLALATVLTLVVGESGLTSLVYIGVMAVFTLDQRLAWTVVVAAAACAVTLPKIVPGWDGGIDLTFAVLVAALAVWGVTRVVQRNAQLAEAREEITQLAVAAERNRFARDLHDLLGHSLTVVSVKSELAARLVRLAPERAEAELADIQRLVREALVDVRAAVSGYREMSLATELASARSALDAAGIEAEVPLTAEAADPDRQQLFAWVVREGVTNVIRHSEAKHCWIRLEHAAVEISDDGRGPTGRSRPTQSAADHLTDHPSGQLAGHGLAGLRERVDAAGGTLTIGNRDGGGFVLRATT</sequence>
<evidence type="ECO:0000259" key="7">
    <source>
        <dbReference type="Pfam" id="PF07730"/>
    </source>
</evidence>
<keyword evidence="9" id="KW-1185">Reference proteome</keyword>
<evidence type="ECO:0000313" key="9">
    <source>
        <dbReference type="Proteomes" id="UP001058003"/>
    </source>
</evidence>
<dbReference type="SUPFAM" id="SSF55874">
    <property type="entry name" value="ATPase domain of HSP90 chaperone/DNA topoisomerase II/histidine kinase"/>
    <property type="match status" value="1"/>
</dbReference>
<keyword evidence="2 8" id="KW-0418">Kinase</keyword>
<dbReference type="Gene3D" id="3.30.565.10">
    <property type="entry name" value="Histidine kinase-like ATPase, C-terminal domain"/>
    <property type="match status" value="1"/>
</dbReference>
<feature type="region of interest" description="Disordered" evidence="4">
    <location>
        <begin position="358"/>
        <end position="388"/>
    </location>
</feature>
<dbReference type="EMBL" id="CP073767">
    <property type="protein sequence ID" value="UWZ57318.1"/>
    <property type="molecule type" value="Genomic_DNA"/>
</dbReference>
<dbReference type="AlphaFoldDB" id="A0A9Q9ILX4"/>